<protein>
    <submittedName>
        <fullName evidence="1">Uncharacterized protein</fullName>
    </submittedName>
</protein>
<evidence type="ECO:0000313" key="1">
    <source>
        <dbReference type="EMBL" id="GIX74419.1"/>
    </source>
</evidence>
<accession>A0AAV4MR98</accession>
<proteinExistence type="predicted"/>
<dbReference type="Proteomes" id="UP001054945">
    <property type="component" value="Unassembled WGS sequence"/>
</dbReference>
<dbReference type="EMBL" id="BPLR01020067">
    <property type="protein sequence ID" value="GIX74419.1"/>
    <property type="molecule type" value="Genomic_DNA"/>
</dbReference>
<name>A0AAV4MR98_CAEEX</name>
<evidence type="ECO:0000313" key="2">
    <source>
        <dbReference type="Proteomes" id="UP001054945"/>
    </source>
</evidence>
<comment type="caution">
    <text evidence="1">The sequence shown here is derived from an EMBL/GenBank/DDBJ whole genome shotgun (WGS) entry which is preliminary data.</text>
</comment>
<keyword evidence="2" id="KW-1185">Reference proteome</keyword>
<reference evidence="1 2" key="1">
    <citation type="submission" date="2021-06" db="EMBL/GenBank/DDBJ databases">
        <title>Caerostris extrusa draft genome.</title>
        <authorList>
            <person name="Kono N."/>
            <person name="Arakawa K."/>
        </authorList>
    </citation>
    <scope>NUCLEOTIDE SEQUENCE [LARGE SCALE GENOMIC DNA]</scope>
</reference>
<gene>
    <name evidence="1" type="ORF">CEXT_664811</name>
</gene>
<sequence length="151" mass="17699">MFFFFCFFLDDNDIWPVAEIPYEYEKHYAGDSLYKEASTVCLNPIPGFENAECVEKAGPEVISKCIDATGNIPEYKKYGRLRNFFKRKGNKTFIRQKTFTEICLKEIFDRCNYDASFQIKLKSQQMVGVDLHSYFNEEFEMDVCDSDSFAK</sequence>
<dbReference type="AlphaFoldDB" id="A0AAV4MR98"/>
<organism evidence="1 2">
    <name type="scientific">Caerostris extrusa</name>
    <name type="common">Bark spider</name>
    <name type="synonym">Caerostris bankana</name>
    <dbReference type="NCBI Taxonomy" id="172846"/>
    <lineage>
        <taxon>Eukaryota</taxon>
        <taxon>Metazoa</taxon>
        <taxon>Ecdysozoa</taxon>
        <taxon>Arthropoda</taxon>
        <taxon>Chelicerata</taxon>
        <taxon>Arachnida</taxon>
        <taxon>Araneae</taxon>
        <taxon>Araneomorphae</taxon>
        <taxon>Entelegynae</taxon>
        <taxon>Araneoidea</taxon>
        <taxon>Araneidae</taxon>
        <taxon>Caerostris</taxon>
    </lineage>
</organism>